<name>A0A1M6DJW4_9FLAO</name>
<organism evidence="4 5">
    <name type="scientific">Aequorivita viscosa</name>
    <dbReference type="NCBI Taxonomy" id="797419"/>
    <lineage>
        <taxon>Bacteria</taxon>
        <taxon>Pseudomonadati</taxon>
        <taxon>Bacteroidota</taxon>
        <taxon>Flavobacteriia</taxon>
        <taxon>Flavobacteriales</taxon>
        <taxon>Flavobacteriaceae</taxon>
        <taxon>Aequorivita</taxon>
    </lineage>
</organism>
<reference evidence="5" key="1">
    <citation type="submission" date="2016-11" db="EMBL/GenBank/DDBJ databases">
        <authorList>
            <person name="Varghese N."/>
            <person name="Submissions S."/>
        </authorList>
    </citation>
    <scope>NUCLEOTIDE SEQUENCE [LARGE SCALE GENOMIC DNA]</scope>
    <source>
        <strain evidence="5">DSM 26349</strain>
    </source>
</reference>
<evidence type="ECO:0000259" key="3">
    <source>
        <dbReference type="Pfam" id="PF00561"/>
    </source>
</evidence>
<keyword evidence="5" id="KW-1185">Reference proteome</keyword>
<protein>
    <recommendedName>
        <fullName evidence="3">AB hydrolase-1 domain-containing protein</fullName>
    </recommendedName>
</protein>
<dbReference type="PANTHER" id="PTHR10794">
    <property type="entry name" value="ABHYDROLASE DOMAIN-CONTAINING PROTEIN"/>
    <property type="match status" value="1"/>
</dbReference>
<dbReference type="Proteomes" id="UP000184172">
    <property type="component" value="Unassembled WGS sequence"/>
</dbReference>
<comment type="similarity">
    <text evidence="1">Belongs to the AB hydrolase superfamily. AB hydrolase 4 family.</text>
</comment>
<dbReference type="SUPFAM" id="SSF53474">
    <property type="entry name" value="alpha/beta-Hydrolases"/>
    <property type="match status" value="1"/>
</dbReference>
<feature type="active site" description="Charge relay system" evidence="2">
    <location>
        <position position="296"/>
    </location>
</feature>
<dbReference type="GO" id="GO:0034338">
    <property type="term" value="F:short-chain carboxylesterase activity"/>
    <property type="evidence" value="ECO:0007669"/>
    <property type="project" value="TreeGrafter"/>
</dbReference>
<gene>
    <name evidence="4" type="ORF">SAMN04487908_10536</name>
</gene>
<dbReference type="Gene3D" id="3.40.50.1820">
    <property type="entry name" value="alpha/beta hydrolase"/>
    <property type="match status" value="1"/>
</dbReference>
<dbReference type="EMBL" id="FQYV01000005">
    <property type="protein sequence ID" value="SHI73536.1"/>
    <property type="molecule type" value="Genomic_DNA"/>
</dbReference>
<dbReference type="PANTHER" id="PTHR10794:SF94">
    <property type="entry name" value="ESTERASE YHET-RELATED"/>
    <property type="match status" value="1"/>
</dbReference>
<dbReference type="AlphaFoldDB" id="A0A1M6DJW4"/>
<sequence>MPLIKSAYNPIFPFKNGHFSTIYSSKFRPTPKLAQERERLELIDGDFMDVDWSFSKKQSQKVAILLHGLEGNAQRTYIVGQAKILVENGWNVAAVNFRGCSGEPNLSYQSYNAGKTDDLEAVINLILNKNKYSEIALVGFSLGGNLLLKYLGERGTFPKEIKKAVSISTPVSLRGSLESLNEFSNWVYRKSFLIKLREKYRMKMKDFPEKMTALDYKKITSLLAFDNLYTAPAHGFKDAYDYYEKNSSLQFIPNINIPVYLLNAENDSFLSAACYPEQLASKMKNLHLEIPKYGGHVGFHQTNAQYYSEARTVAFLNEGIY</sequence>
<evidence type="ECO:0000313" key="5">
    <source>
        <dbReference type="Proteomes" id="UP000184172"/>
    </source>
</evidence>
<dbReference type="PIRSF" id="PIRSF005211">
    <property type="entry name" value="Ab_hydro_YheT"/>
    <property type="match status" value="1"/>
</dbReference>
<dbReference type="OrthoDB" id="332676at2"/>
<dbReference type="InterPro" id="IPR050960">
    <property type="entry name" value="AB_hydrolase_4_sf"/>
</dbReference>
<dbReference type="Pfam" id="PF00561">
    <property type="entry name" value="Abhydrolase_1"/>
    <property type="match status" value="1"/>
</dbReference>
<dbReference type="RefSeq" id="WP_073215704.1">
    <property type="nucleotide sequence ID" value="NZ_FNNS01000006.1"/>
</dbReference>
<dbReference type="InterPro" id="IPR000073">
    <property type="entry name" value="AB_hydrolase_1"/>
</dbReference>
<proteinExistence type="inferred from homology"/>
<dbReference type="GO" id="GO:0047372">
    <property type="term" value="F:monoacylglycerol lipase activity"/>
    <property type="evidence" value="ECO:0007669"/>
    <property type="project" value="TreeGrafter"/>
</dbReference>
<feature type="active site" description="Charge relay system" evidence="2">
    <location>
        <position position="141"/>
    </location>
</feature>
<evidence type="ECO:0000313" key="4">
    <source>
        <dbReference type="EMBL" id="SHI73536.1"/>
    </source>
</evidence>
<feature type="active site" description="Charge relay system" evidence="2">
    <location>
        <position position="267"/>
    </location>
</feature>
<dbReference type="STRING" id="797419.SAMN05216556_106136"/>
<dbReference type="InterPro" id="IPR029058">
    <property type="entry name" value="AB_hydrolase_fold"/>
</dbReference>
<accession>A0A1M6DJW4</accession>
<dbReference type="InterPro" id="IPR012020">
    <property type="entry name" value="ABHD4"/>
</dbReference>
<feature type="domain" description="AB hydrolase-1" evidence="3">
    <location>
        <begin position="64"/>
        <end position="299"/>
    </location>
</feature>
<evidence type="ECO:0000256" key="2">
    <source>
        <dbReference type="PIRSR" id="PIRSR005211-1"/>
    </source>
</evidence>
<evidence type="ECO:0000256" key="1">
    <source>
        <dbReference type="ARBA" id="ARBA00010884"/>
    </source>
</evidence>